<feature type="region of interest" description="Disordered" evidence="1">
    <location>
        <begin position="72"/>
        <end position="91"/>
    </location>
</feature>
<organism evidence="2 3">
    <name type="scientific">Pleurodeles waltl</name>
    <name type="common">Iberian ribbed newt</name>
    <dbReference type="NCBI Taxonomy" id="8319"/>
    <lineage>
        <taxon>Eukaryota</taxon>
        <taxon>Metazoa</taxon>
        <taxon>Chordata</taxon>
        <taxon>Craniata</taxon>
        <taxon>Vertebrata</taxon>
        <taxon>Euteleostomi</taxon>
        <taxon>Amphibia</taxon>
        <taxon>Batrachia</taxon>
        <taxon>Caudata</taxon>
        <taxon>Salamandroidea</taxon>
        <taxon>Salamandridae</taxon>
        <taxon>Pleurodelinae</taxon>
        <taxon>Pleurodeles</taxon>
    </lineage>
</organism>
<evidence type="ECO:0000256" key="1">
    <source>
        <dbReference type="SAM" id="MobiDB-lite"/>
    </source>
</evidence>
<keyword evidence="3" id="KW-1185">Reference proteome</keyword>
<accession>A0AAV7R9S1</accession>
<dbReference type="AlphaFoldDB" id="A0AAV7R9S1"/>
<gene>
    <name evidence="2" type="ORF">NDU88_001092</name>
</gene>
<dbReference type="EMBL" id="JANPWB010000009">
    <property type="protein sequence ID" value="KAJ1148255.1"/>
    <property type="molecule type" value="Genomic_DNA"/>
</dbReference>
<feature type="compositionally biased region" description="Gly residues" evidence="1">
    <location>
        <begin position="76"/>
        <end position="85"/>
    </location>
</feature>
<evidence type="ECO:0000313" key="3">
    <source>
        <dbReference type="Proteomes" id="UP001066276"/>
    </source>
</evidence>
<feature type="compositionally biased region" description="Basic and acidic residues" evidence="1">
    <location>
        <begin position="11"/>
        <end position="21"/>
    </location>
</feature>
<sequence length="91" mass="9619">MRAASPTENPRISHCEEERKAGPFAQRRLGRSGPTRHSGVRRHATLLEEPCGTTGRAGTGLAGIGGPFVITWSAGDGRGTRGGYQEGPPHE</sequence>
<feature type="compositionally biased region" description="Polar residues" evidence="1">
    <location>
        <begin position="1"/>
        <end position="10"/>
    </location>
</feature>
<evidence type="ECO:0000313" key="2">
    <source>
        <dbReference type="EMBL" id="KAJ1148255.1"/>
    </source>
</evidence>
<reference evidence="2" key="1">
    <citation type="journal article" date="2022" name="bioRxiv">
        <title>Sequencing and chromosome-scale assembly of the giantPleurodeles waltlgenome.</title>
        <authorList>
            <person name="Brown T."/>
            <person name="Elewa A."/>
            <person name="Iarovenko S."/>
            <person name="Subramanian E."/>
            <person name="Araus A.J."/>
            <person name="Petzold A."/>
            <person name="Susuki M."/>
            <person name="Suzuki K.-i.T."/>
            <person name="Hayashi T."/>
            <person name="Toyoda A."/>
            <person name="Oliveira C."/>
            <person name="Osipova E."/>
            <person name="Leigh N.D."/>
            <person name="Simon A."/>
            <person name="Yun M.H."/>
        </authorList>
    </citation>
    <scope>NUCLEOTIDE SEQUENCE</scope>
    <source>
        <strain evidence="2">20211129_DDA</strain>
        <tissue evidence="2">Liver</tissue>
    </source>
</reference>
<protein>
    <submittedName>
        <fullName evidence="2">Uncharacterized protein</fullName>
    </submittedName>
</protein>
<feature type="region of interest" description="Disordered" evidence="1">
    <location>
        <begin position="1"/>
        <end position="63"/>
    </location>
</feature>
<dbReference type="Proteomes" id="UP001066276">
    <property type="component" value="Chromosome 5"/>
</dbReference>
<comment type="caution">
    <text evidence="2">The sequence shown here is derived from an EMBL/GenBank/DDBJ whole genome shotgun (WGS) entry which is preliminary data.</text>
</comment>
<name>A0AAV7R9S1_PLEWA</name>
<proteinExistence type="predicted"/>